<dbReference type="Proteomes" id="UP000059188">
    <property type="component" value="Unassembled WGS sequence"/>
</dbReference>
<reference evidence="3 4" key="1">
    <citation type="submission" date="2014-11" db="EMBL/GenBank/DDBJ databases">
        <authorList>
            <person name="Wibberg Daniel"/>
        </authorList>
    </citation>
    <scope>NUCLEOTIDE SEQUENCE [LARGE SCALE GENOMIC DNA]</scope>
    <source>
        <strain evidence="3">Rhizoctonia solani AG1-IB 7/3/14</strain>
    </source>
</reference>
<dbReference type="EMBL" id="LN679421">
    <property type="protein sequence ID" value="CEL58616.1"/>
    <property type="molecule type" value="Genomic_DNA"/>
</dbReference>
<dbReference type="SUPFAM" id="SSF57667">
    <property type="entry name" value="beta-beta-alpha zinc fingers"/>
    <property type="match status" value="1"/>
</dbReference>
<dbReference type="SMART" id="SM00355">
    <property type="entry name" value="ZnF_C2H2"/>
    <property type="match status" value="1"/>
</dbReference>
<keyword evidence="4" id="KW-1185">Reference proteome</keyword>
<accession>A0A0B7FKZ7</accession>
<dbReference type="Gene3D" id="3.30.160.60">
    <property type="entry name" value="Classic Zinc Finger"/>
    <property type="match status" value="1"/>
</dbReference>
<keyword evidence="1" id="KW-0863">Zinc-finger</keyword>
<feature type="domain" description="C2H2-type" evidence="2">
    <location>
        <begin position="636"/>
        <end position="664"/>
    </location>
</feature>
<evidence type="ECO:0000313" key="3">
    <source>
        <dbReference type="EMBL" id="CEL58616.1"/>
    </source>
</evidence>
<proteinExistence type="predicted"/>
<dbReference type="AlphaFoldDB" id="A0A0B7FKZ7"/>
<name>A0A0B7FKZ7_THACB</name>
<protein>
    <recommendedName>
        <fullName evidence="2">C2H2-type domain-containing protein</fullName>
    </recommendedName>
</protein>
<organism evidence="3 4">
    <name type="scientific">Thanatephorus cucumeris (strain AG1-IB / isolate 7/3/14)</name>
    <name type="common">Lettuce bottom rot fungus</name>
    <name type="synonym">Rhizoctonia solani</name>
    <dbReference type="NCBI Taxonomy" id="1108050"/>
    <lineage>
        <taxon>Eukaryota</taxon>
        <taxon>Fungi</taxon>
        <taxon>Dikarya</taxon>
        <taxon>Basidiomycota</taxon>
        <taxon>Agaricomycotina</taxon>
        <taxon>Agaricomycetes</taxon>
        <taxon>Cantharellales</taxon>
        <taxon>Ceratobasidiaceae</taxon>
        <taxon>Rhizoctonia</taxon>
        <taxon>Rhizoctonia solani AG-1</taxon>
    </lineage>
</organism>
<dbReference type="PROSITE" id="PS50157">
    <property type="entry name" value="ZINC_FINGER_C2H2_2"/>
    <property type="match status" value="1"/>
</dbReference>
<keyword evidence="1" id="KW-0862">Zinc</keyword>
<sequence length="693" mass="79369">MSFSLSSTPINGLLAWSVGNGGESYVRIEFPFDLTWCQEQPSTKFRSFQHRKERKGLRHEFIVLQMMDGSICRVERTGDPNARINALSSQGSVAHDLMQCFRPSRIVEAKLCTSDVLAEVCVSNEFDLKDVLNICRAIQEVGKSRNYTLQTFNCYFFSLALQCCLTRLVVDWEHIIPHEVRRSKIKEVFNLLVDIDPIMQPLLRAHSILHPHSWSTQKFLDDVQRSFYKLTSEIAWESVINNVAWYHEIGNTVDGIIMELLLSAWWEITESYLEPRTTGSTSSIFRSGNGSEPLVDQCASALWDLVQVSGIHKQCSLACALLRKLKTAKPRYMRSDSSYQVKHMDYKGTKSDELEQIKSLTISQWIFVIWSHITQIATQVVFFLIAMSMALASVPAPPRQKPLTFIDSELTHIVEDFEHSDKVRTEKLAEFLQKLHELCKTCNSAWKDMPYAHVLHMAKERLISLPSSPPGQEPETLVVALEGQEATQLTTSDFQNYIIRRIELQGVLVERVKLGFATAISNELRDMMSLVWTTIRYDVSVDTYNPIALRVPVDQATQDQTFFSVGEDGIWTLNVPYLKTRDEVKHYLQIALPQLGQGVRQIKCSMCEEKKRYRLCEAKASSLERHISLDLRIKSFECPICGARFVTKDQMNKHIEKKHTGLQEVGAHWDLPGTNPFWDPDLRPSWRTWNKAG</sequence>
<gene>
    <name evidence="3" type="ORF">RSOLAG1IB_12160</name>
</gene>
<dbReference type="InterPro" id="IPR013087">
    <property type="entry name" value="Znf_C2H2_type"/>
</dbReference>
<dbReference type="PROSITE" id="PS00028">
    <property type="entry name" value="ZINC_FINGER_C2H2_1"/>
    <property type="match status" value="1"/>
</dbReference>
<dbReference type="InterPro" id="IPR036236">
    <property type="entry name" value="Znf_C2H2_sf"/>
</dbReference>
<evidence type="ECO:0000256" key="1">
    <source>
        <dbReference type="PROSITE-ProRule" id="PRU00042"/>
    </source>
</evidence>
<evidence type="ECO:0000259" key="2">
    <source>
        <dbReference type="PROSITE" id="PS50157"/>
    </source>
</evidence>
<dbReference type="GO" id="GO:0008270">
    <property type="term" value="F:zinc ion binding"/>
    <property type="evidence" value="ECO:0007669"/>
    <property type="project" value="UniProtKB-KW"/>
</dbReference>
<evidence type="ECO:0000313" key="4">
    <source>
        <dbReference type="Proteomes" id="UP000059188"/>
    </source>
</evidence>
<keyword evidence="1" id="KW-0479">Metal-binding</keyword>